<evidence type="ECO:0000313" key="3">
    <source>
        <dbReference type="EMBL" id="TXD76034.1"/>
    </source>
</evidence>
<keyword evidence="5" id="KW-1185">Reference proteome</keyword>
<dbReference type="Pfam" id="PF03476">
    <property type="entry name" value="MOSC_N"/>
    <property type="match status" value="1"/>
</dbReference>
<dbReference type="PANTHER" id="PTHR14237">
    <property type="entry name" value="MOLYBDOPTERIN COFACTOR SULFURASE MOSC"/>
    <property type="match status" value="1"/>
</dbReference>
<evidence type="ECO:0000313" key="5">
    <source>
        <dbReference type="Proteomes" id="UP000321927"/>
    </source>
</evidence>
<dbReference type="Pfam" id="PF03473">
    <property type="entry name" value="MOSC"/>
    <property type="match status" value="1"/>
</dbReference>
<dbReference type="Proteomes" id="UP000249115">
    <property type="component" value="Unassembled WGS sequence"/>
</dbReference>
<name>A0A2W7R0U9_9BACT</name>
<dbReference type="InterPro" id="IPR011037">
    <property type="entry name" value="Pyrv_Knase-like_insert_dom_sf"/>
</dbReference>
<dbReference type="OrthoDB" id="581532at2"/>
<dbReference type="SUPFAM" id="SSF141673">
    <property type="entry name" value="MOSC N-terminal domain-like"/>
    <property type="match status" value="1"/>
</dbReference>
<dbReference type="PROSITE" id="PS51340">
    <property type="entry name" value="MOSC"/>
    <property type="match status" value="1"/>
</dbReference>
<dbReference type="InterPro" id="IPR005303">
    <property type="entry name" value="MOCOS_middle"/>
</dbReference>
<evidence type="ECO:0000259" key="1">
    <source>
        <dbReference type="PROSITE" id="PS51340"/>
    </source>
</evidence>
<organism evidence="2 4">
    <name type="scientific">Algoriphagus ratkowskyi</name>
    <dbReference type="NCBI Taxonomy" id="57028"/>
    <lineage>
        <taxon>Bacteria</taxon>
        <taxon>Pseudomonadati</taxon>
        <taxon>Bacteroidota</taxon>
        <taxon>Cytophagia</taxon>
        <taxon>Cytophagales</taxon>
        <taxon>Cyclobacteriaceae</taxon>
        <taxon>Algoriphagus</taxon>
    </lineage>
</organism>
<gene>
    <name evidence="3" type="ORF">ESW18_18225</name>
    <name evidence="2" type="ORF">LV84_03588</name>
</gene>
<dbReference type="SUPFAM" id="SSF50800">
    <property type="entry name" value="PK beta-barrel domain-like"/>
    <property type="match status" value="1"/>
</dbReference>
<protein>
    <submittedName>
        <fullName evidence="3">MOSC domain-containing protein</fullName>
    </submittedName>
</protein>
<accession>A0A2W7R0U9</accession>
<evidence type="ECO:0000313" key="2">
    <source>
        <dbReference type="EMBL" id="PZX51830.1"/>
    </source>
</evidence>
<dbReference type="EMBL" id="QKZU01000017">
    <property type="protein sequence ID" value="PZX51830.1"/>
    <property type="molecule type" value="Genomic_DNA"/>
</dbReference>
<dbReference type="EMBL" id="VORV01000016">
    <property type="protein sequence ID" value="TXD76034.1"/>
    <property type="molecule type" value="Genomic_DNA"/>
</dbReference>
<dbReference type="PANTHER" id="PTHR14237:SF19">
    <property type="entry name" value="MITOCHONDRIAL AMIDOXIME REDUCING COMPONENT 1"/>
    <property type="match status" value="1"/>
</dbReference>
<sequence>MSEPLIIQDLYTYPIKSLAGIRLSKAKVEERGFEFDRRWMLIDDEGQFISQRAFPLMALLRVEIVGDLLSVYHLSRPEKMIHIPINMEGEVISSVTVWDDEMPARLVNTDFDLWFSDILEMSVRLVKMPLTTQRKVDPKYAVNDESVSFADGMPYLLIGQNSLADLNVRLDETVFMNRFRPNIVFSGGEPFAEDSWKKIQIGQLDFQVVKPCARCVMITVDQDTGIKGTEPLKTLATYRKVGHKILFGQNMVALSNGVLNVGDEIKMV</sequence>
<dbReference type="GO" id="GO:0003824">
    <property type="term" value="F:catalytic activity"/>
    <property type="evidence" value="ECO:0007669"/>
    <property type="project" value="InterPro"/>
</dbReference>
<evidence type="ECO:0000313" key="4">
    <source>
        <dbReference type="Proteomes" id="UP000249115"/>
    </source>
</evidence>
<comment type="caution">
    <text evidence="2">The sequence shown here is derived from an EMBL/GenBank/DDBJ whole genome shotgun (WGS) entry which is preliminary data.</text>
</comment>
<dbReference type="Proteomes" id="UP000321927">
    <property type="component" value="Unassembled WGS sequence"/>
</dbReference>
<dbReference type="AlphaFoldDB" id="A0A2W7R0U9"/>
<dbReference type="GO" id="GO:0030170">
    <property type="term" value="F:pyridoxal phosphate binding"/>
    <property type="evidence" value="ECO:0007669"/>
    <property type="project" value="InterPro"/>
</dbReference>
<dbReference type="RefSeq" id="WP_086502847.1">
    <property type="nucleotide sequence ID" value="NZ_MSSV01000021.1"/>
</dbReference>
<proteinExistence type="predicted"/>
<reference evidence="3 5" key="2">
    <citation type="submission" date="2019-08" db="EMBL/GenBank/DDBJ databases">
        <title>Genome of Algoriphagus ratkowskyi IC026.</title>
        <authorList>
            <person name="Bowman J.P."/>
        </authorList>
    </citation>
    <scope>NUCLEOTIDE SEQUENCE [LARGE SCALE GENOMIC DNA]</scope>
    <source>
        <strain evidence="3 5">IC026</strain>
    </source>
</reference>
<dbReference type="InterPro" id="IPR005302">
    <property type="entry name" value="MoCF_Sase_C"/>
</dbReference>
<reference evidence="2 4" key="1">
    <citation type="submission" date="2018-06" db="EMBL/GenBank/DDBJ databases">
        <title>Genomic Encyclopedia of Archaeal and Bacterial Type Strains, Phase II (KMG-II): from individual species to whole genera.</title>
        <authorList>
            <person name="Goeker M."/>
        </authorList>
    </citation>
    <scope>NUCLEOTIDE SEQUENCE [LARGE SCALE GENOMIC DNA]</scope>
    <source>
        <strain evidence="2 4">DSM 22686</strain>
    </source>
</reference>
<feature type="domain" description="MOSC" evidence="1">
    <location>
        <begin position="128"/>
        <end position="268"/>
    </location>
</feature>
<dbReference type="GO" id="GO:0030151">
    <property type="term" value="F:molybdenum ion binding"/>
    <property type="evidence" value="ECO:0007669"/>
    <property type="project" value="InterPro"/>
</dbReference>